<dbReference type="Pfam" id="PF19928">
    <property type="entry name" value="DUF6391"/>
    <property type="match status" value="1"/>
</dbReference>
<reference evidence="2" key="1">
    <citation type="submission" date="2016-10" db="EMBL/GenBank/DDBJ databases">
        <title>Comparative genomics uncovers the prolific and rare metabolic potential of the cyanobacterial genus Moorea.</title>
        <authorList>
            <person name="Leao T."/>
            <person name="Castelao G."/>
            <person name="Korobeynikov A."/>
            <person name="Monroe E.A."/>
            <person name="Podell S."/>
            <person name="Glukhov E."/>
            <person name="Allen E."/>
            <person name="Gerwick W.H."/>
            <person name="Gerwick L."/>
        </authorList>
    </citation>
    <scope>NUCLEOTIDE SEQUENCE [LARGE SCALE GENOMIC DNA]</scope>
    <source>
        <strain evidence="2">PAL-8-15-08-1</strain>
    </source>
</reference>
<evidence type="ECO:0000313" key="1">
    <source>
        <dbReference type="EMBL" id="AOX02501.1"/>
    </source>
</evidence>
<sequence>MSNSASVLDAVAYGGNPQDRAASLNTSNFWDFDFTAPQPTQDTDLLRQLNFVPGLKEMLMVRQVHALEHATVWVLSQRYGASGAGASRITPPSDNNSIGGLSTDQGFYLYGQVNLADLRRAVPTALERLTRGEWDMAIHPRCGTNLSVAVFLGAGLGLAVHLLLPRGPIEQLLGLGFAAVAATQLTPDLGNLAQRYLTTAIPFNLAIVDIRETSDIWGRPAHFVQMRWID</sequence>
<dbReference type="STRING" id="1458985.BJP34_26390"/>
<protein>
    <submittedName>
        <fullName evidence="1">Uncharacterized protein</fullName>
    </submittedName>
</protein>
<dbReference type="EMBL" id="CP017599">
    <property type="protein sequence ID" value="AOX02501.1"/>
    <property type="molecule type" value="Genomic_DNA"/>
</dbReference>
<organism evidence="1 2">
    <name type="scientific">Moorena producens PAL-8-15-08-1</name>
    <dbReference type="NCBI Taxonomy" id="1458985"/>
    <lineage>
        <taxon>Bacteria</taxon>
        <taxon>Bacillati</taxon>
        <taxon>Cyanobacteriota</taxon>
        <taxon>Cyanophyceae</taxon>
        <taxon>Coleofasciculales</taxon>
        <taxon>Coleofasciculaceae</taxon>
        <taxon>Moorena</taxon>
    </lineage>
</organism>
<dbReference type="KEGG" id="mpro:BJP34_26390"/>
<evidence type="ECO:0000313" key="2">
    <source>
        <dbReference type="Proteomes" id="UP000177870"/>
    </source>
</evidence>
<name>A0A1D8TXW1_9CYAN</name>
<accession>A0A1D8TXW1</accession>
<proteinExistence type="predicted"/>
<dbReference type="Proteomes" id="UP000177870">
    <property type="component" value="Chromosome"/>
</dbReference>
<dbReference type="AlphaFoldDB" id="A0A1D8TXW1"/>
<dbReference type="OrthoDB" id="565159at2"/>
<gene>
    <name evidence="1" type="ORF">BJP34_26390</name>
</gene>
<dbReference type="RefSeq" id="WP_070394908.1">
    <property type="nucleotide sequence ID" value="NZ_CP017599.1"/>
</dbReference>